<dbReference type="GO" id="GO:0071561">
    <property type="term" value="C:nucleus-vacuole junction"/>
    <property type="evidence" value="ECO:0007669"/>
    <property type="project" value="TreeGrafter"/>
</dbReference>
<feature type="region of interest" description="Disordered" evidence="10">
    <location>
        <begin position="1014"/>
        <end position="1075"/>
    </location>
</feature>
<gene>
    <name evidence="12" type="ORF">GRF29_154g1074383</name>
</gene>
<dbReference type="GO" id="GO:0034271">
    <property type="term" value="C:phosphatidylinositol 3-kinase complex, class III, type I"/>
    <property type="evidence" value="ECO:0007669"/>
    <property type="project" value="TreeGrafter"/>
</dbReference>
<dbReference type="InterPro" id="IPR000719">
    <property type="entry name" value="Prot_kinase_dom"/>
</dbReference>
<evidence type="ECO:0000256" key="2">
    <source>
        <dbReference type="ARBA" id="ARBA00022527"/>
    </source>
</evidence>
<reference evidence="12 13" key="1">
    <citation type="submission" date="2021-02" db="EMBL/GenBank/DDBJ databases">
        <title>Genome assembly of Pseudopithomyces chartarum.</title>
        <authorList>
            <person name="Jauregui R."/>
            <person name="Singh J."/>
            <person name="Voisey C."/>
        </authorList>
    </citation>
    <scope>NUCLEOTIDE SEQUENCE [LARGE SCALE GENOMIC DNA]</scope>
    <source>
        <strain evidence="12 13">AGR01</strain>
    </source>
</reference>
<dbReference type="Pfam" id="PF06985">
    <property type="entry name" value="HET"/>
    <property type="match status" value="1"/>
</dbReference>
<dbReference type="InterPro" id="IPR016024">
    <property type="entry name" value="ARM-type_fold"/>
</dbReference>
<evidence type="ECO:0000256" key="7">
    <source>
        <dbReference type="ARBA" id="ARBA00022777"/>
    </source>
</evidence>
<dbReference type="FunFam" id="1.25.10.10:FF:000342">
    <property type="entry name" value="Serine/threonine-protein kinase VPS15"/>
    <property type="match status" value="1"/>
</dbReference>
<evidence type="ECO:0000256" key="3">
    <source>
        <dbReference type="ARBA" id="ARBA00022574"/>
    </source>
</evidence>
<keyword evidence="4" id="KW-0808">Transferase</keyword>
<dbReference type="Gene3D" id="1.25.10.10">
    <property type="entry name" value="Leucine-rich Repeat Variant"/>
    <property type="match status" value="2"/>
</dbReference>
<dbReference type="GO" id="GO:0045324">
    <property type="term" value="P:late endosome to vacuole transport"/>
    <property type="evidence" value="ECO:0007669"/>
    <property type="project" value="InterPro"/>
</dbReference>
<dbReference type="PROSITE" id="PS50011">
    <property type="entry name" value="PROTEIN_KINASE_DOM"/>
    <property type="match status" value="1"/>
</dbReference>
<organism evidence="12 13">
    <name type="scientific">Pseudopithomyces chartarum</name>
    <dbReference type="NCBI Taxonomy" id="1892770"/>
    <lineage>
        <taxon>Eukaryota</taxon>
        <taxon>Fungi</taxon>
        <taxon>Dikarya</taxon>
        <taxon>Ascomycota</taxon>
        <taxon>Pezizomycotina</taxon>
        <taxon>Dothideomycetes</taxon>
        <taxon>Pleosporomycetidae</taxon>
        <taxon>Pleosporales</taxon>
        <taxon>Massarineae</taxon>
        <taxon>Didymosphaeriaceae</taxon>
        <taxon>Pseudopithomyces</taxon>
    </lineage>
</organism>
<dbReference type="InterPro" id="IPR001680">
    <property type="entry name" value="WD40_rpt"/>
</dbReference>
<dbReference type="Proteomes" id="UP001280581">
    <property type="component" value="Unassembled WGS sequence"/>
</dbReference>
<dbReference type="Gene3D" id="1.10.510.10">
    <property type="entry name" value="Transferase(Phosphotransferase) domain 1"/>
    <property type="match status" value="1"/>
</dbReference>
<evidence type="ECO:0000259" key="11">
    <source>
        <dbReference type="PROSITE" id="PS50011"/>
    </source>
</evidence>
<dbReference type="SUPFAM" id="SSF50978">
    <property type="entry name" value="WD40 repeat-like"/>
    <property type="match status" value="1"/>
</dbReference>
<dbReference type="PROSITE" id="PS50082">
    <property type="entry name" value="WD_REPEATS_2"/>
    <property type="match status" value="1"/>
</dbReference>
<evidence type="ECO:0000256" key="5">
    <source>
        <dbReference type="ARBA" id="ARBA00022737"/>
    </source>
</evidence>
<evidence type="ECO:0000256" key="9">
    <source>
        <dbReference type="PROSITE-ProRule" id="PRU00221"/>
    </source>
</evidence>
<dbReference type="Pfam" id="PF26639">
    <property type="entry name" value="Het-6_barrel"/>
    <property type="match status" value="1"/>
</dbReference>
<keyword evidence="8" id="KW-0067">ATP-binding</keyword>
<dbReference type="InterPro" id="IPR011989">
    <property type="entry name" value="ARM-like"/>
</dbReference>
<dbReference type="InterPro" id="IPR045162">
    <property type="entry name" value="Vps15-like"/>
</dbReference>
<comment type="caution">
    <text evidence="12">The sequence shown here is derived from an EMBL/GenBank/DDBJ whole genome shotgun (WGS) entry which is preliminary data.</text>
</comment>
<dbReference type="EMBL" id="WVTA01000013">
    <property type="protein sequence ID" value="KAK3202869.1"/>
    <property type="molecule type" value="Genomic_DNA"/>
</dbReference>
<dbReference type="GO" id="GO:0005770">
    <property type="term" value="C:late endosome"/>
    <property type="evidence" value="ECO:0007669"/>
    <property type="project" value="TreeGrafter"/>
</dbReference>
<dbReference type="SMART" id="SM00220">
    <property type="entry name" value="S_TKc"/>
    <property type="match status" value="1"/>
</dbReference>
<accession>A0AAN6LQZ6</accession>
<protein>
    <recommendedName>
        <fullName evidence="1">non-specific serine/threonine protein kinase</fullName>
        <ecNumber evidence="1">2.7.11.1</ecNumber>
    </recommendedName>
</protein>
<keyword evidence="2" id="KW-0723">Serine/threonine-protein kinase</keyword>
<feature type="repeat" description="WD" evidence="9">
    <location>
        <begin position="1137"/>
        <end position="1169"/>
    </location>
</feature>
<evidence type="ECO:0000256" key="8">
    <source>
        <dbReference type="ARBA" id="ARBA00022840"/>
    </source>
</evidence>
<name>A0AAN6LQZ6_9PLEO</name>
<sequence>MGQGFSLTTLSAGSANIDVPELADLRYEKSLGAARFMKSVRARHKDGLVVARVVMKPYAQFNLDRYARRLIEERRLLADIPNALGYHRILETAIGGYLVRQYVHSSLYDRLSTRPFLEEIEKKWLSFQLLCAVRDCHAKAIYHGDIKTENVLVTSWNWLYLTDFSASYKPAYLPEDNPADFSFYFDMSGRRTCYLAPERFLGPGAQPEGEGTITWAMDIFSVGCVIAELFLESPIFNLSQLYKYRTGEYDPVQLHLSKIKDKDVRELITHMIQIDPNSRMSAEDYLEHWQGRVFPHFFSGFLHQYMHSTITDPSSGRKPVTTASEHLGEPDDRIEQIYNDFDKISHLLSSNDGNVTEKPQHSPPKPNGRLFPLCIDIPNYQHQAAPTPSLAVDDGNLVFLTIVVSSLRGTARASARLQGLELLLAFSERLTDEAKLDRVVPYVATLLTDKSVQIKVAALRTMTQILDMVRVVSPVNAYVFPEYVLPRLERYLADSTVNVDPLVRRQYAWCIGTLATTAARYLDVIQALRAEGTLPAAVPEAEEELTASVHRNQFDSDRQNLLEAFEKHTKALLIDPDSFVRRAMLRSVGELCVFFGSPRANDVVLSHLNTYLNDPDWMLKCAFFQAIVGVAVFVGSASLEALILPLMVQALTDPEEFVVENVVRALSAIAEQGLFQRSKAWELVDIVARLTMHPNIWIREAAAQFIAAAAKCLSVADNHSILVNLIKPYLKIVPPDFTELRILDSLKKPLPRLIMDMASNWVTQAQKGYFWVPAQKQQTFSFGSSDVTLPTISGRELDSKVLQRMQKTEEDEQWIRKLRNAGLNSEDDFKLVALREFIWRVTRRRRSDDLAATPSKFNNMVSLKDLDIRPRTVLFENAQHTVREVRRSSIQDDGYQPKTLRDALLDASTTEAEAQAARRGARGSIQMDRPSQGQRPRRISIPSRTKLGSSPSDLRSGIDSPASDTTDTRRGSLQVPHNGSPSVLSPVGSFGTGGHAHLLRHRGSALGLLNRGDKAQAETGTTSTNAAGKVDGAANVRDISRNRHRPASLAEDHRRGDHRRGSPSRTRLRDAHNYTGNDPAVLKLLDSMLLERFPSGVTEFGPKIEASNEPSFIRYKDGHSPPNGLPWRPEGRLLEVLGEHTAAVRRILVAPDQTFFITSSDDGTVKIWDPSRFERHLSLSARQTYSLGDSVNVTSICFVEQTYCFVATGSDGSVHVVKVKFREEKEADNKGEIIITRKFSRPALLREYQLPENDYATWLEHYNEDSKSVLLMATRTSKIIALDLKTMTELYTLKNPVQHGYPTCFCVDKKAHWLLLGTSHGVLELWDLRFRLQLKSWGFHASAFIHRLHLRKTGKPRVYITGGTGQGEVTVWDIEKTICKEVYRTGAAKDIGSKATTLIDLDLEAQGGMLDRFSTLEPTTSSAPDKGIRAVVVATQSTAQKPGAKTHTFLLTAGPDWKVRYWDTARQEASVVVNGMEPDEARPHISFVGRGDYCTQHNPYLQDYFHNNSYSDKKHRSNALTTYNRHHRANKHLAIGARDSYDSLEPHRAPRLHTTSNELALAGFDDPLPFQVYERRDYGRGNDYGQRGDYGRGKDYRHSRDYRGSDYRRSSSLGHAVERWTTTHSVKQVSYDVDPYGGSNVTATISVEREPCCTCEDYYMDRSRERGHDVEVPVRWNEHEVSLRWDKERYSLIASSTTAPGKVAMAADLPFEYEPLERPRKIRVLHVRPGLPGDLLSCHLEHVDLNLNPTYEAISYVWGNPSFSHSILCDNRRVAVTKSLNDVLHRLRLRDKQRTVWIDGVCINQGDVEERGHQVRLMGDVYKWAQRVVIWLGEDENGHAEGAFKFCATIAEIPEKELSWRNTRRNLITTQMGGALRALSESTWFQRTWVLQELVLASSAIVMWGDSEVSWAHIHSAIATLSKNWDGRYLHIGMGLTRIETFMEIKDKSDDSSIDFLRALRWTHGLHCVDKHDKIYALIGLLSDSKIEVTSQLAKLIRPNYERSVQHVYEDFAIAAARLDMAGDLIRSVRHGSDLETWIEGSTPSWVPDWTRIPKRGRSNRPFETLLSQLGHHGSLLINPEKPFLAGPSVHLAKVQAVSEEIEYSDIEACFSVITDFWQTHVRFHVDHASPENPSEGIGFRFVEAITEGTDAFSRASTSENVFERHALALYTIFKNTELARNRESERHGVAQALLERWGKKTESPLDAHKGPNFDNELQVLALPDGQRLFITDTGRIGLGPAAMRAGDDVKFLPATFMPMVLRSQDSFYQLVGGCYVAGFMNLNSDGLLEVCKILNVKKIEIR</sequence>
<feature type="compositionally biased region" description="Polar residues" evidence="10">
    <location>
        <begin position="942"/>
        <end position="953"/>
    </location>
</feature>
<dbReference type="Pfam" id="PF22956">
    <property type="entry name" value="VPS15-like_hel"/>
    <property type="match status" value="1"/>
</dbReference>
<feature type="compositionally biased region" description="Low complexity" evidence="10">
    <location>
        <begin position="908"/>
        <end position="924"/>
    </location>
</feature>
<feature type="region of interest" description="Disordered" evidence="10">
    <location>
        <begin position="908"/>
        <end position="989"/>
    </location>
</feature>
<evidence type="ECO:0000256" key="4">
    <source>
        <dbReference type="ARBA" id="ARBA00022679"/>
    </source>
</evidence>
<evidence type="ECO:0000256" key="1">
    <source>
        <dbReference type="ARBA" id="ARBA00012513"/>
    </source>
</evidence>
<evidence type="ECO:0000313" key="12">
    <source>
        <dbReference type="EMBL" id="KAK3202869.1"/>
    </source>
</evidence>
<evidence type="ECO:0000256" key="10">
    <source>
        <dbReference type="SAM" id="MobiDB-lite"/>
    </source>
</evidence>
<dbReference type="FunFam" id="1.10.510.10:FF:000497">
    <property type="entry name" value="Phosphoinositide 3-kinase regulatory subunit"/>
    <property type="match status" value="1"/>
</dbReference>
<dbReference type="Pfam" id="PF00069">
    <property type="entry name" value="Pkinase"/>
    <property type="match status" value="1"/>
</dbReference>
<dbReference type="InterPro" id="IPR055231">
    <property type="entry name" value="2AA_helical"/>
</dbReference>
<keyword evidence="7" id="KW-0418">Kinase</keyword>
<dbReference type="InterPro" id="IPR008271">
    <property type="entry name" value="Ser/Thr_kinase_AS"/>
</dbReference>
<dbReference type="Gene3D" id="2.130.10.10">
    <property type="entry name" value="YVTN repeat-like/Quinoprotein amine dehydrogenase"/>
    <property type="match status" value="2"/>
</dbReference>
<dbReference type="PROSITE" id="PS00108">
    <property type="entry name" value="PROTEIN_KINASE_ST"/>
    <property type="match status" value="1"/>
</dbReference>
<dbReference type="EC" id="2.7.11.1" evidence="1"/>
<evidence type="ECO:0000313" key="13">
    <source>
        <dbReference type="Proteomes" id="UP001280581"/>
    </source>
</evidence>
<dbReference type="GO" id="GO:0005524">
    <property type="term" value="F:ATP binding"/>
    <property type="evidence" value="ECO:0007669"/>
    <property type="project" value="UniProtKB-KW"/>
</dbReference>
<feature type="region of interest" description="Disordered" evidence="10">
    <location>
        <begin position="1578"/>
        <end position="1608"/>
    </location>
</feature>
<keyword evidence="13" id="KW-1185">Reference proteome</keyword>
<dbReference type="GO" id="GO:0006623">
    <property type="term" value="P:protein targeting to vacuole"/>
    <property type="evidence" value="ECO:0007669"/>
    <property type="project" value="TreeGrafter"/>
</dbReference>
<dbReference type="InterPro" id="IPR015943">
    <property type="entry name" value="WD40/YVTN_repeat-like_dom_sf"/>
</dbReference>
<proteinExistence type="predicted"/>
<dbReference type="SUPFAM" id="SSF56112">
    <property type="entry name" value="Protein kinase-like (PK-like)"/>
    <property type="match status" value="1"/>
</dbReference>
<keyword evidence="5" id="KW-0677">Repeat</keyword>
<dbReference type="InterPro" id="IPR036322">
    <property type="entry name" value="WD40_repeat_dom_sf"/>
</dbReference>
<keyword evidence="6" id="KW-0547">Nucleotide-binding</keyword>
<dbReference type="GO" id="GO:0004674">
    <property type="term" value="F:protein serine/threonine kinase activity"/>
    <property type="evidence" value="ECO:0007669"/>
    <property type="project" value="UniProtKB-KW"/>
</dbReference>
<feature type="compositionally biased region" description="Basic and acidic residues" evidence="10">
    <location>
        <begin position="1589"/>
        <end position="1608"/>
    </location>
</feature>
<dbReference type="PANTHER" id="PTHR17583">
    <property type="entry name" value="PHOSPHOINOSITIDE 3-KINASE REGULATORY SUBUNIT 4"/>
    <property type="match status" value="1"/>
</dbReference>
<dbReference type="InterPro" id="IPR010730">
    <property type="entry name" value="HET"/>
</dbReference>
<dbReference type="GO" id="GO:0034272">
    <property type="term" value="C:phosphatidylinositol 3-kinase complex, class III, type II"/>
    <property type="evidence" value="ECO:0007669"/>
    <property type="project" value="TreeGrafter"/>
</dbReference>
<dbReference type="PROSITE" id="PS50294">
    <property type="entry name" value="WD_REPEATS_REGION"/>
    <property type="match status" value="1"/>
</dbReference>
<dbReference type="GO" id="GO:0016236">
    <property type="term" value="P:macroautophagy"/>
    <property type="evidence" value="ECO:0007669"/>
    <property type="project" value="InterPro"/>
</dbReference>
<dbReference type="CDD" id="cd13980">
    <property type="entry name" value="STKc_Vps15"/>
    <property type="match status" value="1"/>
</dbReference>
<keyword evidence="3 9" id="KW-0853">WD repeat</keyword>
<dbReference type="InterPro" id="IPR011009">
    <property type="entry name" value="Kinase-like_dom_sf"/>
</dbReference>
<evidence type="ECO:0000256" key="6">
    <source>
        <dbReference type="ARBA" id="ARBA00022741"/>
    </source>
</evidence>
<feature type="domain" description="Protein kinase" evidence="11">
    <location>
        <begin position="25"/>
        <end position="306"/>
    </location>
</feature>
<dbReference type="PANTHER" id="PTHR17583:SF0">
    <property type="entry name" value="PHOSPHOINOSITIDE 3-KINASE REGULATORY SUBUNIT 4"/>
    <property type="match status" value="1"/>
</dbReference>
<dbReference type="SUPFAM" id="SSF48371">
    <property type="entry name" value="ARM repeat"/>
    <property type="match status" value="1"/>
</dbReference>
<dbReference type="Pfam" id="PF00400">
    <property type="entry name" value="WD40"/>
    <property type="match status" value="1"/>
</dbReference>
<dbReference type="SMART" id="SM00320">
    <property type="entry name" value="WD40"/>
    <property type="match status" value="4"/>
</dbReference>